<name>A0ABU0KCL6_9ACTN</name>
<dbReference type="EMBL" id="JAUSWC010000006">
    <property type="protein sequence ID" value="MDQ0487131.1"/>
    <property type="molecule type" value="Genomic_DNA"/>
</dbReference>
<gene>
    <name evidence="1" type="ORF">QO019_001982</name>
</gene>
<comment type="caution">
    <text evidence="1">The sequence shown here is derived from an EMBL/GenBank/DDBJ whole genome shotgun (WGS) entry which is preliminary data.</text>
</comment>
<dbReference type="Proteomes" id="UP001236795">
    <property type="component" value="Unassembled WGS sequence"/>
</dbReference>
<protein>
    <submittedName>
        <fullName evidence="1">Uncharacterized protein</fullName>
    </submittedName>
</protein>
<keyword evidence="2" id="KW-1185">Reference proteome</keyword>
<reference evidence="1 2" key="1">
    <citation type="submission" date="2023-07" db="EMBL/GenBank/DDBJ databases">
        <title>Genomic Encyclopedia of Type Strains, Phase IV (KMG-IV): sequencing the most valuable type-strain genomes for metagenomic binning, comparative biology and taxonomic classification.</title>
        <authorList>
            <person name="Goeker M."/>
        </authorList>
    </citation>
    <scope>NUCLEOTIDE SEQUENCE [LARGE SCALE GENOMIC DNA]</scope>
    <source>
        <strain evidence="1 2">DSM 40573</strain>
    </source>
</reference>
<sequence>MPDPVSFCGSLSLAAGLGGECGEEGIGEHGQGYMPMPPGTAVAATSSLTVVLVYDRAP</sequence>
<evidence type="ECO:0000313" key="2">
    <source>
        <dbReference type="Proteomes" id="UP001236795"/>
    </source>
</evidence>
<accession>A0ABU0KCL6</accession>
<organism evidence="1 2">
    <name type="scientific">Streptomyces thermodiastaticus</name>
    <dbReference type="NCBI Taxonomy" id="44061"/>
    <lineage>
        <taxon>Bacteria</taxon>
        <taxon>Bacillati</taxon>
        <taxon>Actinomycetota</taxon>
        <taxon>Actinomycetes</taxon>
        <taxon>Kitasatosporales</taxon>
        <taxon>Streptomycetaceae</taxon>
        <taxon>Streptomyces</taxon>
    </lineage>
</organism>
<proteinExistence type="predicted"/>
<evidence type="ECO:0000313" key="1">
    <source>
        <dbReference type="EMBL" id="MDQ0487131.1"/>
    </source>
</evidence>